<accession>A0ABR6RH20</accession>
<dbReference type="RefSeq" id="WP_184708928.1">
    <property type="nucleotide sequence ID" value="NZ_JACHKZ010000015.1"/>
</dbReference>
<dbReference type="SUPFAM" id="SSF47413">
    <property type="entry name" value="lambda repressor-like DNA-binding domains"/>
    <property type="match status" value="1"/>
</dbReference>
<dbReference type="Pfam" id="PF01381">
    <property type="entry name" value="HTH_3"/>
    <property type="match status" value="1"/>
</dbReference>
<proteinExistence type="predicted"/>
<sequence>MIEDRRQLFGARLREERKKLGFSQAEVAEFLNVARQSVSAWETGATCPSAVQLGELAALYCCCAHLLLFGEPYQGSLLRKLMIDTSLVSHQKEVQ</sequence>
<dbReference type="CDD" id="cd00093">
    <property type="entry name" value="HTH_XRE"/>
    <property type="match status" value="1"/>
</dbReference>
<evidence type="ECO:0000259" key="2">
    <source>
        <dbReference type="PROSITE" id="PS50943"/>
    </source>
</evidence>
<evidence type="ECO:0000313" key="3">
    <source>
        <dbReference type="EMBL" id="MBB6578451.1"/>
    </source>
</evidence>
<evidence type="ECO:0000313" key="4">
    <source>
        <dbReference type="Proteomes" id="UP000562492"/>
    </source>
</evidence>
<name>A0ABR6RH20_9BURK</name>
<dbReference type="InterPro" id="IPR010982">
    <property type="entry name" value="Lambda_DNA-bd_dom_sf"/>
</dbReference>
<dbReference type="Gene3D" id="1.10.260.40">
    <property type="entry name" value="lambda repressor-like DNA-binding domains"/>
    <property type="match status" value="1"/>
</dbReference>
<dbReference type="SMART" id="SM00530">
    <property type="entry name" value="HTH_XRE"/>
    <property type="match status" value="1"/>
</dbReference>
<keyword evidence="4" id="KW-1185">Reference proteome</keyword>
<protein>
    <submittedName>
        <fullName evidence="3">Transcriptional regulator with XRE-family HTH domain</fullName>
    </submittedName>
</protein>
<dbReference type="EMBL" id="JACHKZ010000015">
    <property type="protein sequence ID" value="MBB6578451.1"/>
    <property type="molecule type" value="Genomic_DNA"/>
</dbReference>
<feature type="domain" description="HTH cro/C1-type" evidence="2">
    <location>
        <begin position="13"/>
        <end position="60"/>
    </location>
</feature>
<organism evidence="3 4">
    <name type="scientific">Comamonas odontotermitis</name>
    <dbReference type="NCBI Taxonomy" id="379895"/>
    <lineage>
        <taxon>Bacteria</taxon>
        <taxon>Pseudomonadati</taxon>
        <taxon>Pseudomonadota</taxon>
        <taxon>Betaproteobacteria</taxon>
        <taxon>Burkholderiales</taxon>
        <taxon>Comamonadaceae</taxon>
        <taxon>Comamonas</taxon>
    </lineage>
</organism>
<dbReference type="PANTHER" id="PTHR46558">
    <property type="entry name" value="TRACRIPTIONAL REGULATORY PROTEIN-RELATED-RELATED"/>
    <property type="match status" value="1"/>
</dbReference>
<evidence type="ECO:0000256" key="1">
    <source>
        <dbReference type="ARBA" id="ARBA00023125"/>
    </source>
</evidence>
<dbReference type="PROSITE" id="PS50943">
    <property type="entry name" value="HTH_CROC1"/>
    <property type="match status" value="1"/>
</dbReference>
<reference evidence="3 4" key="1">
    <citation type="submission" date="2020-08" db="EMBL/GenBank/DDBJ databases">
        <title>Functional genomics of gut bacteria from endangered species of beetles.</title>
        <authorList>
            <person name="Carlos-Shanley C."/>
        </authorList>
    </citation>
    <scope>NUCLEOTIDE SEQUENCE [LARGE SCALE GENOMIC DNA]</scope>
    <source>
        <strain evidence="3 4">S00124</strain>
    </source>
</reference>
<gene>
    <name evidence="3" type="ORF">HNP33_002533</name>
</gene>
<dbReference type="PANTHER" id="PTHR46558:SF4">
    <property type="entry name" value="DNA-BIDING PHAGE PROTEIN"/>
    <property type="match status" value="1"/>
</dbReference>
<comment type="caution">
    <text evidence="3">The sequence shown here is derived from an EMBL/GenBank/DDBJ whole genome shotgun (WGS) entry which is preliminary data.</text>
</comment>
<keyword evidence="1" id="KW-0238">DNA-binding</keyword>
<dbReference type="Proteomes" id="UP000562492">
    <property type="component" value="Unassembled WGS sequence"/>
</dbReference>
<dbReference type="InterPro" id="IPR001387">
    <property type="entry name" value="Cro/C1-type_HTH"/>
</dbReference>